<dbReference type="GO" id="GO:0003700">
    <property type="term" value="F:DNA-binding transcription factor activity"/>
    <property type="evidence" value="ECO:0007669"/>
    <property type="project" value="InterPro"/>
</dbReference>
<dbReference type="PROSITE" id="PS50931">
    <property type="entry name" value="HTH_LYSR"/>
    <property type="match status" value="1"/>
</dbReference>
<dbReference type="InterPro" id="IPR036390">
    <property type="entry name" value="WH_DNA-bd_sf"/>
</dbReference>
<dbReference type="STRING" id="37658.SAMN05661086_03437"/>
<keyword evidence="4" id="KW-0804">Transcription</keyword>
<keyword evidence="3 6" id="KW-0238">DNA-binding</keyword>
<dbReference type="GO" id="GO:0003677">
    <property type="term" value="F:DNA binding"/>
    <property type="evidence" value="ECO:0007669"/>
    <property type="project" value="UniProtKB-KW"/>
</dbReference>
<dbReference type="Pfam" id="PF03466">
    <property type="entry name" value="LysR_substrate"/>
    <property type="match status" value="1"/>
</dbReference>
<keyword evidence="7" id="KW-1185">Reference proteome</keyword>
<protein>
    <submittedName>
        <fullName evidence="6">DNA-binding transcriptional regulator, LysR family</fullName>
    </submittedName>
</protein>
<dbReference type="RefSeq" id="WP_092563676.1">
    <property type="nucleotide sequence ID" value="NZ_FOYZ01000019.1"/>
</dbReference>
<dbReference type="Proteomes" id="UP000199659">
    <property type="component" value="Unassembled WGS sequence"/>
</dbReference>
<proteinExistence type="inferred from homology"/>
<dbReference type="InterPro" id="IPR036388">
    <property type="entry name" value="WH-like_DNA-bd_sf"/>
</dbReference>
<evidence type="ECO:0000256" key="2">
    <source>
        <dbReference type="ARBA" id="ARBA00023015"/>
    </source>
</evidence>
<evidence type="ECO:0000313" key="7">
    <source>
        <dbReference type="Proteomes" id="UP000199659"/>
    </source>
</evidence>
<evidence type="ECO:0000313" key="6">
    <source>
        <dbReference type="EMBL" id="SFS05042.1"/>
    </source>
</evidence>
<evidence type="ECO:0000256" key="1">
    <source>
        <dbReference type="ARBA" id="ARBA00009437"/>
    </source>
</evidence>
<evidence type="ECO:0000256" key="3">
    <source>
        <dbReference type="ARBA" id="ARBA00023125"/>
    </source>
</evidence>
<feature type="domain" description="HTH lysR-type" evidence="5">
    <location>
        <begin position="1"/>
        <end position="58"/>
    </location>
</feature>
<dbReference type="PRINTS" id="PR00039">
    <property type="entry name" value="HTHLYSR"/>
</dbReference>
<keyword evidence="2" id="KW-0805">Transcription regulation</keyword>
<evidence type="ECO:0000256" key="4">
    <source>
        <dbReference type="ARBA" id="ARBA00023163"/>
    </source>
</evidence>
<dbReference type="InterPro" id="IPR050950">
    <property type="entry name" value="HTH-type_LysR_regulators"/>
</dbReference>
<reference evidence="6 7" key="1">
    <citation type="submission" date="2016-10" db="EMBL/GenBank/DDBJ databases">
        <authorList>
            <person name="de Groot N.N."/>
        </authorList>
    </citation>
    <scope>NUCLEOTIDE SEQUENCE [LARGE SCALE GENOMIC DNA]</scope>
    <source>
        <strain evidence="6 7">743A</strain>
    </source>
</reference>
<dbReference type="GO" id="GO:0005829">
    <property type="term" value="C:cytosol"/>
    <property type="evidence" value="ECO:0007669"/>
    <property type="project" value="TreeGrafter"/>
</dbReference>
<dbReference type="InterPro" id="IPR000847">
    <property type="entry name" value="LysR_HTH_N"/>
</dbReference>
<gene>
    <name evidence="6" type="ORF">SAMN05661086_03437</name>
</gene>
<dbReference type="SUPFAM" id="SSF46785">
    <property type="entry name" value="Winged helix' DNA-binding domain"/>
    <property type="match status" value="1"/>
</dbReference>
<name>A0A1I6LP55_9FIRM</name>
<dbReference type="PANTHER" id="PTHR30419">
    <property type="entry name" value="HTH-TYPE TRANSCRIPTIONAL REGULATOR YBHD"/>
    <property type="match status" value="1"/>
</dbReference>
<dbReference type="Gene3D" id="3.40.190.290">
    <property type="match status" value="1"/>
</dbReference>
<dbReference type="SUPFAM" id="SSF53850">
    <property type="entry name" value="Periplasmic binding protein-like II"/>
    <property type="match status" value="1"/>
</dbReference>
<dbReference type="CDD" id="cd05466">
    <property type="entry name" value="PBP2_LTTR_substrate"/>
    <property type="match status" value="1"/>
</dbReference>
<dbReference type="AlphaFoldDB" id="A0A1I6LP55"/>
<organism evidence="6 7">
    <name type="scientific">Anaeromicropila populeti</name>
    <dbReference type="NCBI Taxonomy" id="37658"/>
    <lineage>
        <taxon>Bacteria</taxon>
        <taxon>Bacillati</taxon>
        <taxon>Bacillota</taxon>
        <taxon>Clostridia</taxon>
        <taxon>Lachnospirales</taxon>
        <taxon>Lachnospiraceae</taxon>
        <taxon>Anaeromicropila</taxon>
    </lineage>
</organism>
<accession>A0A1I6LP55</accession>
<dbReference type="OrthoDB" id="1652954at2"/>
<comment type="similarity">
    <text evidence="1">Belongs to the LysR transcriptional regulatory family.</text>
</comment>
<evidence type="ECO:0000259" key="5">
    <source>
        <dbReference type="PROSITE" id="PS50931"/>
    </source>
</evidence>
<dbReference type="InterPro" id="IPR005119">
    <property type="entry name" value="LysR_subst-bd"/>
</dbReference>
<dbReference type="Pfam" id="PF00126">
    <property type="entry name" value="HTH_1"/>
    <property type="match status" value="1"/>
</dbReference>
<dbReference type="FunFam" id="1.10.10.10:FF:000001">
    <property type="entry name" value="LysR family transcriptional regulator"/>
    <property type="match status" value="1"/>
</dbReference>
<sequence length="321" mass="36400">MNEQQITYFMALVEKQSFSKAAKSLYVTQPSFSQYIQKMEKQFGTKLFDRSSTPIRLTPEGEAVYEAVCEIRSIHANLKERITSLTNLQTGSLCIGTTPLCGSTLLSKSIHEFHKRYTGIHISLVEKPLNELQASIHNGECDIAICSGQISPVNFHLEILATEQIYLALSPDNPLTETLCSYQLQAEDIIKNSLALLKTPCCPLETFQKQPYVLFEGSESIASCAKNIFEEACIEPNVSLQVRNMHTAFAFVLADMGFSFFPDTMIKYGNFKKHPCYYKIQNRFNEQTIYLITKKNRNIPKTAIEYCLLLKELIVSGTWKK</sequence>
<dbReference type="EMBL" id="FOYZ01000019">
    <property type="protein sequence ID" value="SFS05042.1"/>
    <property type="molecule type" value="Genomic_DNA"/>
</dbReference>
<dbReference type="Gene3D" id="1.10.10.10">
    <property type="entry name" value="Winged helix-like DNA-binding domain superfamily/Winged helix DNA-binding domain"/>
    <property type="match status" value="1"/>
</dbReference>